<dbReference type="Proteomes" id="UP000278807">
    <property type="component" value="Unassembled WGS sequence"/>
</dbReference>
<keyword evidence="2" id="KW-0689">Ribosomal protein</keyword>
<dbReference type="WBParaSite" id="HNAJ_0000080001-mRNA-1">
    <property type="protein sequence ID" value="HNAJ_0000080001-mRNA-1"/>
    <property type="gene ID" value="HNAJ_0000080001"/>
</dbReference>
<reference evidence="6 7" key="2">
    <citation type="submission" date="2018-11" db="EMBL/GenBank/DDBJ databases">
        <authorList>
            <consortium name="Pathogen Informatics"/>
        </authorList>
    </citation>
    <scope>NUCLEOTIDE SEQUENCE [LARGE SCALE GENOMIC DNA]</scope>
</reference>
<dbReference type="STRING" id="102285.A0A0R3T1N7"/>
<dbReference type="Gene3D" id="3.90.1030.10">
    <property type="entry name" value="Ribosomal protein L17"/>
    <property type="match status" value="1"/>
</dbReference>
<sequence>MPIDFLKTYFQASHWLGRGIRPEPQVLVPVTNIRIPRGSLWTGLLVDIGSELYPLTNEQTVTFVRRIGLRFVKPPSTFLLGGFTLVDPQLPSIGLAANQLLMHVPRLSQRLRRGEGIGGGPTGRMSWLRRCVSALVDEERIELPWPVALETRQYAERLIQEAVRAELATTDLSKFQSLEELLQPPWIEYPEIAPLLELSAFWLQKPELVTKLLKVLVPRYRFYNRSYTRVFRLQRPPYPNQHAFISHGFGVLELHGNPWPPIGSPHLPKRIKGSNAVSSEPFKHKYFINVLLNAAREEYKKSKRTPPLSK</sequence>
<reference evidence="8" key="1">
    <citation type="submission" date="2017-02" db="UniProtKB">
        <authorList>
            <consortium name="WormBaseParasite"/>
        </authorList>
    </citation>
    <scope>IDENTIFICATION</scope>
</reference>
<dbReference type="GO" id="GO:0006412">
    <property type="term" value="P:translation"/>
    <property type="evidence" value="ECO:0007669"/>
    <property type="project" value="InterPro"/>
</dbReference>
<dbReference type="SUPFAM" id="SSF64263">
    <property type="entry name" value="Prokaryotic ribosomal protein L17"/>
    <property type="match status" value="1"/>
</dbReference>
<dbReference type="AlphaFoldDB" id="A0A0R3T1N7"/>
<evidence type="ECO:0000256" key="5">
    <source>
        <dbReference type="ARBA" id="ARBA00035413"/>
    </source>
</evidence>
<dbReference type="PANTHER" id="PTHR14413">
    <property type="entry name" value="RIBOSOMAL PROTEIN L17"/>
    <property type="match status" value="1"/>
</dbReference>
<dbReference type="GO" id="GO:0005762">
    <property type="term" value="C:mitochondrial large ribosomal subunit"/>
    <property type="evidence" value="ECO:0007669"/>
    <property type="project" value="TreeGrafter"/>
</dbReference>
<evidence type="ECO:0000313" key="6">
    <source>
        <dbReference type="EMBL" id="VDN96659.1"/>
    </source>
</evidence>
<dbReference type="GO" id="GO:0003735">
    <property type="term" value="F:structural constituent of ribosome"/>
    <property type="evidence" value="ECO:0007669"/>
    <property type="project" value="InterPro"/>
</dbReference>
<gene>
    <name evidence="6" type="ORF">HNAJ_LOCUS800</name>
</gene>
<dbReference type="InterPro" id="IPR036373">
    <property type="entry name" value="Ribosomal_bL17_sf"/>
</dbReference>
<evidence type="ECO:0000256" key="3">
    <source>
        <dbReference type="ARBA" id="ARBA00023274"/>
    </source>
</evidence>
<protein>
    <recommendedName>
        <fullName evidence="4">Large ribosomal subunit protein bL17m</fullName>
    </recommendedName>
    <alternativeName>
        <fullName evidence="5">39S ribosomal protein L17, mitochondrial</fullName>
    </alternativeName>
</protein>
<proteinExistence type="inferred from homology"/>
<name>A0A0R3T1N7_RODNA</name>
<keyword evidence="7" id="KW-1185">Reference proteome</keyword>
<dbReference type="EMBL" id="UZAE01000254">
    <property type="protein sequence ID" value="VDN96659.1"/>
    <property type="molecule type" value="Genomic_DNA"/>
</dbReference>
<organism evidence="8">
    <name type="scientific">Rodentolepis nana</name>
    <name type="common">Dwarf tapeworm</name>
    <name type="synonym">Hymenolepis nana</name>
    <dbReference type="NCBI Taxonomy" id="102285"/>
    <lineage>
        <taxon>Eukaryota</taxon>
        <taxon>Metazoa</taxon>
        <taxon>Spiralia</taxon>
        <taxon>Lophotrochozoa</taxon>
        <taxon>Platyhelminthes</taxon>
        <taxon>Cestoda</taxon>
        <taxon>Eucestoda</taxon>
        <taxon>Cyclophyllidea</taxon>
        <taxon>Hymenolepididae</taxon>
        <taxon>Rodentolepis</taxon>
    </lineage>
</organism>
<evidence type="ECO:0000313" key="7">
    <source>
        <dbReference type="Proteomes" id="UP000278807"/>
    </source>
</evidence>
<comment type="similarity">
    <text evidence="1">Belongs to the bacterial ribosomal protein bL17 family.</text>
</comment>
<dbReference type="Pfam" id="PF01196">
    <property type="entry name" value="Ribosomal_L17"/>
    <property type="match status" value="1"/>
</dbReference>
<evidence type="ECO:0000313" key="8">
    <source>
        <dbReference type="WBParaSite" id="HNAJ_0000080001-mRNA-1"/>
    </source>
</evidence>
<dbReference type="OrthoDB" id="275000at2759"/>
<dbReference type="InterPro" id="IPR000456">
    <property type="entry name" value="Ribosomal_bL17"/>
</dbReference>
<evidence type="ECO:0000256" key="4">
    <source>
        <dbReference type="ARBA" id="ARBA00035290"/>
    </source>
</evidence>
<keyword evidence="3" id="KW-0687">Ribonucleoprotein</keyword>
<dbReference type="PANTHER" id="PTHR14413:SF16">
    <property type="entry name" value="LARGE RIBOSOMAL SUBUNIT PROTEIN BL17M"/>
    <property type="match status" value="1"/>
</dbReference>
<evidence type="ECO:0000256" key="1">
    <source>
        <dbReference type="ARBA" id="ARBA00008777"/>
    </source>
</evidence>
<evidence type="ECO:0000256" key="2">
    <source>
        <dbReference type="ARBA" id="ARBA00022980"/>
    </source>
</evidence>
<accession>A0A0R3T1N7</accession>